<dbReference type="STRING" id="1109443.G4T8P6"/>
<dbReference type="InParanoid" id="G4T8P6"/>
<evidence type="ECO:0000256" key="2">
    <source>
        <dbReference type="ARBA" id="ARBA00008170"/>
    </source>
</evidence>
<evidence type="ECO:0000313" key="11">
    <source>
        <dbReference type="EMBL" id="CCA67705.1"/>
    </source>
</evidence>
<dbReference type="GO" id="GO:0006874">
    <property type="term" value="P:intracellular calcium ion homeostasis"/>
    <property type="evidence" value="ECO:0007669"/>
    <property type="project" value="TreeGrafter"/>
</dbReference>
<dbReference type="PANTHER" id="PTHR31503:SF20">
    <property type="entry name" value="CA(2+)_H(+) EXCHANGER, PUTATIVE (EUROFUNG)-RELATED"/>
    <property type="match status" value="1"/>
</dbReference>
<evidence type="ECO:0000256" key="4">
    <source>
        <dbReference type="ARBA" id="ARBA00022692"/>
    </source>
</evidence>
<dbReference type="GO" id="GO:0012505">
    <property type="term" value="C:endomembrane system"/>
    <property type="evidence" value="ECO:0007669"/>
    <property type="project" value="UniProtKB-SubCell"/>
</dbReference>
<evidence type="ECO:0000256" key="3">
    <source>
        <dbReference type="ARBA" id="ARBA00022448"/>
    </source>
</evidence>
<comment type="caution">
    <text evidence="11">The sequence shown here is derived from an EMBL/GenBank/DDBJ whole genome shotgun (WGS) entry which is preliminary data.</text>
</comment>
<keyword evidence="12" id="KW-1185">Reference proteome</keyword>
<evidence type="ECO:0000313" key="12">
    <source>
        <dbReference type="Proteomes" id="UP000007148"/>
    </source>
</evidence>
<dbReference type="FunFam" id="1.20.1420.30:FF:000024">
    <property type="entry name" value="Calcium/proton exchanger, variant"/>
    <property type="match status" value="1"/>
</dbReference>
<evidence type="ECO:0000256" key="1">
    <source>
        <dbReference type="ARBA" id="ARBA00004127"/>
    </source>
</evidence>
<keyword evidence="5 9" id="KW-1133">Transmembrane helix</keyword>
<accession>G4T8P6</accession>
<organism evidence="11 12">
    <name type="scientific">Serendipita indica (strain DSM 11827)</name>
    <name type="common">Root endophyte fungus</name>
    <name type="synonym">Piriformospora indica</name>
    <dbReference type="NCBI Taxonomy" id="1109443"/>
    <lineage>
        <taxon>Eukaryota</taxon>
        <taxon>Fungi</taxon>
        <taxon>Dikarya</taxon>
        <taxon>Basidiomycota</taxon>
        <taxon>Agaricomycotina</taxon>
        <taxon>Agaricomycetes</taxon>
        <taxon>Sebacinales</taxon>
        <taxon>Serendipitaceae</taxon>
        <taxon>Serendipita</taxon>
    </lineage>
</organism>
<evidence type="ECO:0000256" key="8">
    <source>
        <dbReference type="SAM" id="MobiDB-lite"/>
    </source>
</evidence>
<dbReference type="GO" id="GO:0000329">
    <property type="term" value="C:fungal-type vacuole membrane"/>
    <property type="evidence" value="ECO:0007669"/>
    <property type="project" value="TreeGrafter"/>
</dbReference>
<evidence type="ECO:0000259" key="10">
    <source>
        <dbReference type="Pfam" id="PF01699"/>
    </source>
</evidence>
<feature type="transmembrane region" description="Helical" evidence="9">
    <location>
        <begin position="265"/>
        <end position="286"/>
    </location>
</feature>
<evidence type="ECO:0000256" key="7">
    <source>
        <dbReference type="ARBA" id="ARBA00023136"/>
    </source>
</evidence>
<protein>
    <submittedName>
        <fullName evidence="11">Related to Ca2+-transport (H+/Ca2+ exchange) protein</fullName>
    </submittedName>
</protein>
<dbReference type="GO" id="GO:0015369">
    <property type="term" value="F:calcium:proton antiporter activity"/>
    <property type="evidence" value="ECO:0007669"/>
    <property type="project" value="TreeGrafter"/>
</dbReference>
<feature type="transmembrane region" description="Helical" evidence="9">
    <location>
        <begin position="446"/>
        <end position="463"/>
    </location>
</feature>
<dbReference type="Pfam" id="PF01699">
    <property type="entry name" value="Na_Ca_ex"/>
    <property type="match status" value="2"/>
</dbReference>
<feature type="transmembrane region" description="Helical" evidence="9">
    <location>
        <begin position="165"/>
        <end position="188"/>
    </location>
</feature>
<dbReference type="HOGENOM" id="CLU_008721_4_2_1"/>
<dbReference type="Proteomes" id="UP000007148">
    <property type="component" value="Unassembled WGS sequence"/>
</dbReference>
<feature type="domain" description="Sodium/calcium exchanger membrane region" evidence="10">
    <location>
        <begin position="133"/>
        <end position="288"/>
    </location>
</feature>
<gene>
    <name evidence="11" type="ORF">PIIN_01532</name>
</gene>
<dbReference type="PANTHER" id="PTHR31503">
    <property type="entry name" value="VACUOLAR CALCIUM ION TRANSPORTER"/>
    <property type="match status" value="1"/>
</dbReference>
<feature type="transmembrane region" description="Helical" evidence="9">
    <location>
        <begin position="108"/>
        <end position="126"/>
    </location>
</feature>
<dbReference type="AlphaFoldDB" id="G4T8P6"/>
<feature type="region of interest" description="Disordered" evidence="8">
    <location>
        <begin position="1"/>
        <end position="88"/>
    </location>
</feature>
<dbReference type="eggNOG" id="KOG1397">
    <property type="taxonomic scope" value="Eukaryota"/>
</dbReference>
<comment type="subcellular location">
    <subcellularLocation>
        <location evidence="1">Endomembrane system</location>
        <topology evidence="1">Multi-pass membrane protein</topology>
    </subcellularLocation>
</comment>
<dbReference type="OMA" id="CGCEFRI"/>
<keyword evidence="3" id="KW-0813">Transport</keyword>
<evidence type="ECO:0000256" key="6">
    <source>
        <dbReference type="ARBA" id="ARBA00023065"/>
    </source>
</evidence>
<proteinExistence type="inferred from homology"/>
<keyword evidence="4 9" id="KW-0812">Transmembrane</keyword>
<feature type="region of interest" description="Disordered" evidence="8">
    <location>
        <begin position="334"/>
        <end position="406"/>
    </location>
</feature>
<dbReference type="EMBL" id="CAFZ01000018">
    <property type="protein sequence ID" value="CCA67705.1"/>
    <property type="molecule type" value="Genomic_DNA"/>
</dbReference>
<sequence length="566" mass="60530">MASIGQKLSSAVPHIHQREPDVEAGTGDDGVRIAASAQPTAIGAPRKRKAATAPSTTTKDENNLPLARSISAPHPTRESTFRSFGLGKDTSKLHPPPLGQCLMNIVKYSWLNLLLLCVPVSWALDLSHKASDTIVFVFSLIAIIPLAGLLGFATEELALRVGPTLGGLFNATASFGNAVELIISIIALRQNKLRIVQASLLGSFLSNCLLVLGMCFFAGGLRFHEQSYGVQIAQQQISLLSLSVFSVVVPAAFLRSGTDVDTAGVLAISRATSIVLLICYAAYLVFQLFTHKYLYTIQASKLNSAVVYHEGVAPEKKSNVFSFGARKMIAGKLHGTSSDGKSSDNNHVNSSNERNLTEQKTTASPAMETNPLPPTTDKKNDDPSPVANGRSSVTHQVEEEEDEEEEQAQLTYPLAIALLVVVTVVTGVTAEFLVSSIDGMTAKSHINPEFTALILLAIVGNAAEHVTAVTVSVKNKLDLAMGVAIGSSIQIFLFVLPFLVVLAWGMDKPLTLAFDVFETIIVTLAVIVVAYAIGDGKTNWLEGFVLIILYVIIAIAAWFHKGEGLE</sequence>
<feature type="transmembrane region" description="Helical" evidence="9">
    <location>
        <begin position="233"/>
        <end position="253"/>
    </location>
</feature>
<dbReference type="InterPro" id="IPR044880">
    <property type="entry name" value="NCX_ion-bd_dom_sf"/>
</dbReference>
<dbReference type="Gene3D" id="1.20.1420.30">
    <property type="entry name" value="NCX, central ion-binding region"/>
    <property type="match status" value="2"/>
</dbReference>
<feature type="compositionally biased region" description="Polar residues" evidence="8">
    <location>
        <begin position="335"/>
        <end position="364"/>
    </location>
</feature>
<feature type="transmembrane region" description="Helical" evidence="9">
    <location>
        <begin position="540"/>
        <end position="559"/>
    </location>
</feature>
<dbReference type="InterPro" id="IPR004837">
    <property type="entry name" value="NaCa_Exmemb"/>
</dbReference>
<feature type="transmembrane region" description="Helical" evidence="9">
    <location>
        <begin position="512"/>
        <end position="534"/>
    </location>
</feature>
<keyword evidence="6" id="KW-0406">Ion transport</keyword>
<feature type="transmembrane region" description="Helical" evidence="9">
    <location>
        <begin position="412"/>
        <end position="434"/>
    </location>
</feature>
<reference evidence="11 12" key="1">
    <citation type="journal article" date="2011" name="PLoS Pathog.">
        <title>Endophytic Life Strategies Decoded by Genome and Transcriptome Analyses of the Mutualistic Root Symbiont Piriformospora indica.</title>
        <authorList>
            <person name="Zuccaro A."/>
            <person name="Lahrmann U."/>
            <person name="Guldener U."/>
            <person name="Langen G."/>
            <person name="Pfiffi S."/>
            <person name="Biedenkopf D."/>
            <person name="Wong P."/>
            <person name="Samans B."/>
            <person name="Grimm C."/>
            <person name="Basiewicz M."/>
            <person name="Murat C."/>
            <person name="Martin F."/>
            <person name="Kogel K.H."/>
        </authorList>
    </citation>
    <scope>NUCLEOTIDE SEQUENCE [LARGE SCALE GENOMIC DNA]</scope>
    <source>
        <strain evidence="11 12">DSM 11827</strain>
    </source>
</reference>
<feature type="transmembrane region" description="Helical" evidence="9">
    <location>
        <begin position="200"/>
        <end position="221"/>
    </location>
</feature>
<dbReference type="OrthoDB" id="1699231at2759"/>
<feature type="domain" description="Sodium/calcium exchanger membrane region" evidence="10">
    <location>
        <begin position="415"/>
        <end position="558"/>
    </location>
</feature>
<comment type="similarity">
    <text evidence="2">Belongs to the Ca(2+):cation antiporter (CaCA) (TC 2.A.19) family.</text>
</comment>
<feature type="transmembrane region" description="Helical" evidence="9">
    <location>
        <begin position="483"/>
        <end position="505"/>
    </location>
</feature>
<evidence type="ECO:0000256" key="5">
    <source>
        <dbReference type="ARBA" id="ARBA00022989"/>
    </source>
</evidence>
<evidence type="ECO:0000256" key="9">
    <source>
        <dbReference type="SAM" id="Phobius"/>
    </source>
</evidence>
<keyword evidence="7 9" id="KW-0472">Membrane</keyword>
<dbReference type="InterPro" id="IPR004713">
    <property type="entry name" value="CaH_exchang"/>
</dbReference>
<name>G4T8P6_SERID</name>
<feature type="transmembrane region" description="Helical" evidence="9">
    <location>
        <begin position="133"/>
        <end position="153"/>
    </location>
</feature>